<dbReference type="GO" id="GO:0005525">
    <property type="term" value="F:GTP binding"/>
    <property type="evidence" value="ECO:0007669"/>
    <property type="project" value="UniProtKB-KW"/>
</dbReference>
<dbReference type="GO" id="GO:0005741">
    <property type="term" value="C:mitochondrial outer membrane"/>
    <property type="evidence" value="ECO:0007669"/>
    <property type="project" value="UniProtKB-SubCell"/>
</dbReference>
<dbReference type="EMBL" id="JAIXMP010000001">
    <property type="protein sequence ID" value="KAI9278922.1"/>
    <property type="molecule type" value="Genomic_DNA"/>
</dbReference>
<keyword evidence="4" id="KW-0547">Nucleotide-binding</keyword>
<evidence type="ECO:0000256" key="3">
    <source>
        <dbReference type="ARBA" id="ARBA00022692"/>
    </source>
</evidence>
<feature type="domain" description="Dynamin-type G" evidence="15">
    <location>
        <begin position="190"/>
        <end position="462"/>
    </location>
</feature>
<keyword evidence="17" id="KW-1185">Reference proteome</keyword>
<gene>
    <name evidence="16" type="ORF">BDA99DRAFT_493449</name>
</gene>
<evidence type="ECO:0000256" key="5">
    <source>
        <dbReference type="ARBA" id="ARBA00022787"/>
    </source>
</evidence>
<keyword evidence="7 14" id="KW-1133">Transmembrane helix</keyword>
<evidence type="ECO:0000259" key="15">
    <source>
        <dbReference type="PROSITE" id="PS51718"/>
    </source>
</evidence>
<keyword evidence="10" id="KW-0342">GTP-binding</keyword>
<dbReference type="GO" id="GO:0008053">
    <property type="term" value="P:mitochondrial fusion"/>
    <property type="evidence" value="ECO:0007669"/>
    <property type="project" value="TreeGrafter"/>
</dbReference>
<feature type="compositionally biased region" description="Low complexity" evidence="13">
    <location>
        <begin position="1"/>
        <end position="19"/>
    </location>
</feature>
<evidence type="ECO:0000256" key="2">
    <source>
        <dbReference type="ARBA" id="ARBA00004294"/>
    </source>
</evidence>
<evidence type="ECO:0000256" key="9">
    <source>
        <dbReference type="ARBA" id="ARBA00023128"/>
    </source>
</evidence>
<dbReference type="PANTHER" id="PTHR10465:SF0">
    <property type="entry name" value="SARCALUMENIN"/>
    <property type="match status" value="1"/>
</dbReference>
<dbReference type="Proteomes" id="UP001209540">
    <property type="component" value="Unassembled WGS sequence"/>
</dbReference>
<dbReference type="InterPro" id="IPR030381">
    <property type="entry name" value="G_DYNAMIN_dom"/>
</dbReference>
<evidence type="ECO:0000256" key="10">
    <source>
        <dbReference type="ARBA" id="ARBA00023134"/>
    </source>
</evidence>
<dbReference type="GO" id="GO:0003924">
    <property type="term" value="F:GTPase activity"/>
    <property type="evidence" value="ECO:0007669"/>
    <property type="project" value="InterPro"/>
</dbReference>
<evidence type="ECO:0000256" key="11">
    <source>
        <dbReference type="ARBA" id="ARBA00023136"/>
    </source>
</evidence>
<comment type="catalytic activity">
    <reaction evidence="12">
        <text>GTP + H2O = GDP + phosphate + H(+)</text>
        <dbReference type="Rhea" id="RHEA:19669"/>
        <dbReference type="ChEBI" id="CHEBI:15377"/>
        <dbReference type="ChEBI" id="CHEBI:15378"/>
        <dbReference type="ChEBI" id="CHEBI:37565"/>
        <dbReference type="ChEBI" id="CHEBI:43474"/>
        <dbReference type="ChEBI" id="CHEBI:58189"/>
    </reaction>
</comment>
<feature type="transmembrane region" description="Helical" evidence="14">
    <location>
        <begin position="667"/>
        <end position="684"/>
    </location>
</feature>
<dbReference type="PROSITE" id="PS51718">
    <property type="entry name" value="G_DYNAMIN_2"/>
    <property type="match status" value="1"/>
</dbReference>
<keyword evidence="9" id="KW-0496">Mitochondrion</keyword>
<proteinExistence type="predicted"/>
<evidence type="ECO:0000256" key="7">
    <source>
        <dbReference type="ARBA" id="ARBA00022989"/>
    </source>
</evidence>
<dbReference type="AlphaFoldDB" id="A0AAD5PKX5"/>
<dbReference type="GO" id="GO:0051646">
    <property type="term" value="P:mitochondrion localization"/>
    <property type="evidence" value="ECO:0007669"/>
    <property type="project" value="TreeGrafter"/>
</dbReference>
<evidence type="ECO:0000256" key="12">
    <source>
        <dbReference type="ARBA" id="ARBA00048548"/>
    </source>
</evidence>
<evidence type="ECO:0000256" key="8">
    <source>
        <dbReference type="ARBA" id="ARBA00023054"/>
    </source>
</evidence>
<dbReference type="Gene3D" id="3.40.50.300">
    <property type="entry name" value="P-loop containing nucleotide triphosphate hydrolases"/>
    <property type="match status" value="1"/>
</dbReference>
<sequence>MTESYSSSRPSSRLMRRNSAPTVDMPTAATLTTEEPDFNQPLSRSAVMYPGSTTSTISNASNILAARTHQHRLNAAQEQRTYQDSCNRLLTHISSVMGICDDLKTKHNFSVRYPGLGINSSSSNHWRSTNNSATQQQQNNKPFNILDLDVKIGHATQDLSKLETQSIANLLDDKLSQCLHHLDNLRIRVADTSSKVLVTGDLNSGKSAFVNALLKRELMPVDQQPCTNMFCEVLDASLNDCFEEAHGIPDVEKYNRLDRTTYHVIEMRHLDKVITEVSEYKMLKVYARDARKTQDSLLHNGVVDIALIDSPGLNTDSVKTTAVFARQEEIDVVVFVVSAENHFTLSGKEFLLNAANEKTHIFIVVNRFDSIRDKDRCKRLVLEQIRQLSPATYADADDLVHFVSAGTVDLEPGSRKLDAPEFARLEQRLRAFVLENRSKSKLLPAKNYMVNLLKDIGVLSEANRTAAAEECARASHALEEDLPAYQNLLYLRDRLLGRIEKVAESSATMIQKHSVVRLNTAVSEIGKKTVEQLEYPGILLIWQYAQDLADSMSQQLLKDVRQVELQARHEASECIAELHQMGTEHLGDYDCVASVKGMCHKGRDRTVQISVDATDFFDLVVDDKVTGCALSVGAAVALGGRVMGVKDVVSNLWSMSSVMGTQNMRRLIVPVLSIASAGFLLYVVSDMRSAVNRKLVKKFKTAVRETSYVDAQGRRMARESRKVFRVEGWEVQARLQKSIESKERKREEMSAIVHTSQESLEYFTSVLEKSSMLLDKVSCVPTDAATSLHGNKIEMH</sequence>
<evidence type="ECO:0000313" key="17">
    <source>
        <dbReference type="Proteomes" id="UP001209540"/>
    </source>
</evidence>
<comment type="subcellular location">
    <subcellularLocation>
        <location evidence="1">Mitochondrion membrane</location>
        <topology evidence="1">Multi-pass membrane protein</topology>
    </subcellularLocation>
    <subcellularLocation>
        <location evidence="2">Mitochondrion outer membrane</location>
    </subcellularLocation>
</comment>
<keyword evidence="8" id="KW-0175">Coiled coil</keyword>
<evidence type="ECO:0000256" key="6">
    <source>
        <dbReference type="ARBA" id="ARBA00022801"/>
    </source>
</evidence>
<dbReference type="InterPro" id="IPR045063">
    <property type="entry name" value="Dynamin_N"/>
</dbReference>
<evidence type="ECO:0000256" key="4">
    <source>
        <dbReference type="ARBA" id="ARBA00022741"/>
    </source>
</evidence>
<feature type="region of interest" description="Disordered" evidence="13">
    <location>
        <begin position="1"/>
        <end position="38"/>
    </location>
</feature>
<reference evidence="16" key="2">
    <citation type="submission" date="2023-02" db="EMBL/GenBank/DDBJ databases">
        <authorList>
            <consortium name="DOE Joint Genome Institute"/>
            <person name="Mondo S.J."/>
            <person name="Chang Y."/>
            <person name="Wang Y."/>
            <person name="Ahrendt S."/>
            <person name="Andreopoulos W."/>
            <person name="Barry K."/>
            <person name="Beard J."/>
            <person name="Benny G.L."/>
            <person name="Blankenship S."/>
            <person name="Bonito G."/>
            <person name="Cuomo C."/>
            <person name="Desiro A."/>
            <person name="Gervers K.A."/>
            <person name="Hundley H."/>
            <person name="Kuo A."/>
            <person name="LaButti K."/>
            <person name="Lang B.F."/>
            <person name="Lipzen A."/>
            <person name="O'Donnell K."/>
            <person name="Pangilinan J."/>
            <person name="Reynolds N."/>
            <person name="Sandor L."/>
            <person name="Smith M.W."/>
            <person name="Tsang A."/>
            <person name="Grigoriev I.V."/>
            <person name="Stajich J.E."/>
            <person name="Spatafora J.W."/>
        </authorList>
    </citation>
    <scope>NUCLEOTIDE SEQUENCE</scope>
    <source>
        <strain evidence="16">RSA 2281</strain>
    </source>
</reference>
<dbReference type="InterPro" id="IPR027417">
    <property type="entry name" value="P-loop_NTPase"/>
</dbReference>
<organism evidence="16 17">
    <name type="scientific">Phascolomyces articulosus</name>
    <dbReference type="NCBI Taxonomy" id="60185"/>
    <lineage>
        <taxon>Eukaryota</taxon>
        <taxon>Fungi</taxon>
        <taxon>Fungi incertae sedis</taxon>
        <taxon>Mucoromycota</taxon>
        <taxon>Mucoromycotina</taxon>
        <taxon>Mucoromycetes</taxon>
        <taxon>Mucorales</taxon>
        <taxon>Lichtheimiaceae</taxon>
        <taxon>Phascolomyces</taxon>
    </lineage>
</organism>
<dbReference type="PANTHER" id="PTHR10465">
    <property type="entry name" value="TRANSMEMBRANE GTPASE FZO1"/>
    <property type="match status" value="1"/>
</dbReference>
<dbReference type="FunFam" id="3.40.50.300:FF:000638">
    <property type="entry name" value="Transmembrane GTPase Fzo1, putative"/>
    <property type="match status" value="1"/>
</dbReference>
<dbReference type="Pfam" id="PF00350">
    <property type="entry name" value="Dynamin_N"/>
    <property type="match status" value="1"/>
</dbReference>
<keyword evidence="5" id="KW-1000">Mitochondrion outer membrane</keyword>
<keyword evidence="6" id="KW-0378">Hydrolase</keyword>
<keyword evidence="3 14" id="KW-0812">Transmembrane</keyword>
<dbReference type="SUPFAM" id="SSF52540">
    <property type="entry name" value="P-loop containing nucleoside triphosphate hydrolases"/>
    <property type="match status" value="1"/>
</dbReference>
<evidence type="ECO:0000256" key="14">
    <source>
        <dbReference type="SAM" id="Phobius"/>
    </source>
</evidence>
<accession>A0AAD5PKX5</accession>
<protein>
    <recommendedName>
        <fullName evidence="15">Dynamin-type G domain-containing protein</fullName>
    </recommendedName>
</protein>
<reference evidence="16" key="1">
    <citation type="journal article" date="2022" name="IScience">
        <title>Evolution of zygomycete secretomes and the origins of terrestrial fungal ecologies.</title>
        <authorList>
            <person name="Chang Y."/>
            <person name="Wang Y."/>
            <person name="Mondo S."/>
            <person name="Ahrendt S."/>
            <person name="Andreopoulos W."/>
            <person name="Barry K."/>
            <person name="Beard J."/>
            <person name="Benny G.L."/>
            <person name="Blankenship S."/>
            <person name="Bonito G."/>
            <person name="Cuomo C."/>
            <person name="Desiro A."/>
            <person name="Gervers K.A."/>
            <person name="Hundley H."/>
            <person name="Kuo A."/>
            <person name="LaButti K."/>
            <person name="Lang B.F."/>
            <person name="Lipzen A."/>
            <person name="O'Donnell K."/>
            <person name="Pangilinan J."/>
            <person name="Reynolds N."/>
            <person name="Sandor L."/>
            <person name="Smith M.E."/>
            <person name="Tsang A."/>
            <person name="Grigoriev I.V."/>
            <person name="Stajich J.E."/>
            <person name="Spatafora J.W."/>
        </authorList>
    </citation>
    <scope>NUCLEOTIDE SEQUENCE</scope>
    <source>
        <strain evidence="16">RSA 2281</strain>
    </source>
</reference>
<comment type="caution">
    <text evidence="16">The sequence shown here is derived from an EMBL/GenBank/DDBJ whole genome shotgun (WGS) entry which is preliminary data.</text>
</comment>
<evidence type="ECO:0000256" key="13">
    <source>
        <dbReference type="SAM" id="MobiDB-lite"/>
    </source>
</evidence>
<keyword evidence="11 14" id="KW-0472">Membrane</keyword>
<dbReference type="InterPro" id="IPR027094">
    <property type="entry name" value="Mitofusin_fam"/>
</dbReference>
<evidence type="ECO:0000313" key="16">
    <source>
        <dbReference type="EMBL" id="KAI9278922.1"/>
    </source>
</evidence>
<name>A0AAD5PKX5_9FUNG</name>
<evidence type="ECO:0000256" key="1">
    <source>
        <dbReference type="ARBA" id="ARBA00004225"/>
    </source>
</evidence>